<evidence type="ECO:0000313" key="1">
    <source>
        <dbReference type="EMBL" id="KAK8856769.1"/>
    </source>
</evidence>
<gene>
    <name evidence="1" type="ORF">PGQ11_012681</name>
</gene>
<comment type="caution">
    <text evidence="1">The sequence shown here is derived from an EMBL/GenBank/DDBJ whole genome shotgun (WGS) entry which is preliminary data.</text>
</comment>
<evidence type="ECO:0000313" key="2">
    <source>
        <dbReference type="Proteomes" id="UP001390339"/>
    </source>
</evidence>
<dbReference type="PANTHER" id="PTHR35896:SF3">
    <property type="entry name" value="MAJOR FACILITATOR SUPERFAMILY TRANSPORTER"/>
    <property type="match status" value="1"/>
</dbReference>
<name>A0ABR2I2Z1_9PEZI</name>
<dbReference type="EMBL" id="JAPCWZ010000007">
    <property type="protein sequence ID" value="KAK8856769.1"/>
    <property type="molecule type" value="Genomic_DNA"/>
</dbReference>
<protein>
    <submittedName>
        <fullName evidence="1">Uncharacterized protein</fullName>
    </submittedName>
</protein>
<dbReference type="InterPro" id="IPR053008">
    <property type="entry name" value="Phomopsin_biosynth_assoc"/>
</dbReference>
<dbReference type="Proteomes" id="UP001390339">
    <property type="component" value="Unassembled WGS sequence"/>
</dbReference>
<proteinExistence type="predicted"/>
<organism evidence="1 2">
    <name type="scientific">Apiospora arundinis</name>
    <dbReference type="NCBI Taxonomy" id="335852"/>
    <lineage>
        <taxon>Eukaryota</taxon>
        <taxon>Fungi</taxon>
        <taxon>Dikarya</taxon>
        <taxon>Ascomycota</taxon>
        <taxon>Pezizomycotina</taxon>
        <taxon>Sordariomycetes</taxon>
        <taxon>Xylariomycetidae</taxon>
        <taxon>Amphisphaeriales</taxon>
        <taxon>Apiosporaceae</taxon>
        <taxon>Apiospora</taxon>
    </lineage>
</organism>
<keyword evidence="2" id="KW-1185">Reference proteome</keyword>
<reference evidence="1 2" key="1">
    <citation type="journal article" date="2024" name="IMA Fungus">
        <title>Apiospora arundinis, a panoply of carbohydrate-active enzymes and secondary metabolites.</title>
        <authorList>
            <person name="Sorensen T."/>
            <person name="Petersen C."/>
            <person name="Muurmann A.T."/>
            <person name="Christiansen J.V."/>
            <person name="Brundto M.L."/>
            <person name="Overgaard C.K."/>
            <person name="Boysen A.T."/>
            <person name="Wollenberg R.D."/>
            <person name="Larsen T.O."/>
            <person name="Sorensen J.L."/>
            <person name="Nielsen K.L."/>
            <person name="Sondergaard T.E."/>
        </authorList>
    </citation>
    <scope>NUCLEOTIDE SEQUENCE [LARGE SCALE GENOMIC DNA]</scope>
    <source>
        <strain evidence="1 2">AAU 773</strain>
    </source>
</reference>
<dbReference type="PANTHER" id="PTHR35896">
    <property type="entry name" value="IG-LIKE DOMAIN-CONTAINING PROTEIN"/>
    <property type="match status" value="1"/>
</dbReference>
<accession>A0ABR2I2Z1</accession>
<sequence length="193" mass="22061">MDADSALTLYGGQYPIQHDAIGAYITCPLDSPEAARQAGCTFDVLFHGYIPDPCLDHDVYQYWHRDRLGDLEWRESEESAQPIPIAEILRGDLAKYPTAWAPTTVHYYHCLYLFNGSSRAQSRLSPLVLDTHLDESHMNHCLNIIMSPPEYFPATFLFAYQHRCYIRDLSNWTEGTVPFIQKMKSQAEELVSG</sequence>